<evidence type="ECO:0000256" key="1">
    <source>
        <dbReference type="ARBA" id="ARBA00006139"/>
    </source>
</evidence>
<name>A0A942UMC3_9BACI</name>
<dbReference type="PROSITE" id="PS00855">
    <property type="entry name" value="SPASE_II"/>
    <property type="match status" value="1"/>
</dbReference>
<dbReference type="Proteomes" id="UP000676456">
    <property type="component" value="Unassembled WGS sequence"/>
</dbReference>
<evidence type="ECO:0000313" key="12">
    <source>
        <dbReference type="EMBL" id="MBS4221561.1"/>
    </source>
</evidence>
<dbReference type="Pfam" id="PF01252">
    <property type="entry name" value="Peptidase_A8"/>
    <property type="match status" value="1"/>
</dbReference>
<comment type="caution">
    <text evidence="9">Lacks conserved residue(s) required for the propagation of feature annotation.</text>
</comment>
<dbReference type="GO" id="GO:0005886">
    <property type="term" value="C:plasma membrane"/>
    <property type="evidence" value="ECO:0007669"/>
    <property type="project" value="UniProtKB-SubCell"/>
</dbReference>
<dbReference type="RefSeq" id="WP_213096576.1">
    <property type="nucleotide sequence ID" value="NZ_JAGYPH010000001.1"/>
</dbReference>
<protein>
    <recommendedName>
        <fullName evidence="9">Lipoprotein signal peptidase</fullName>
        <ecNumber evidence="9">3.4.23.36</ecNumber>
    </recommendedName>
    <alternativeName>
        <fullName evidence="9">Prolipoprotein signal peptidase</fullName>
    </alternativeName>
    <alternativeName>
        <fullName evidence="9">Signal peptidase II</fullName>
        <shortName evidence="9">SPase II</shortName>
    </alternativeName>
</protein>
<dbReference type="HAMAP" id="MF_00161">
    <property type="entry name" value="LspA"/>
    <property type="match status" value="1"/>
</dbReference>
<feature type="transmembrane region" description="Helical" evidence="9">
    <location>
        <begin position="122"/>
        <end position="141"/>
    </location>
</feature>
<evidence type="ECO:0000256" key="11">
    <source>
        <dbReference type="RuleBase" id="RU004181"/>
    </source>
</evidence>
<evidence type="ECO:0000256" key="5">
    <source>
        <dbReference type="ARBA" id="ARBA00022750"/>
    </source>
</evidence>
<reference evidence="12 13" key="1">
    <citation type="submission" date="2021-05" db="EMBL/GenBank/DDBJ databases">
        <title>Novel Bacillus species.</title>
        <authorList>
            <person name="Liu G."/>
        </authorList>
    </citation>
    <scope>NUCLEOTIDE SEQUENCE [LARGE SCALE GENOMIC DNA]</scope>
    <source>
        <strain evidence="12 13">FJAT-49682</strain>
    </source>
</reference>
<accession>A0A942UMC3</accession>
<evidence type="ECO:0000313" key="13">
    <source>
        <dbReference type="Proteomes" id="UP000676456"/>
    </source>
</evidence>
<organism evidence="12 13">
    <name type="scientific">Lederbergia citrea</name>
    <dbReference type="NCBI Taxonomy" id="2833581"/>
    <lineage>
        <taxon>Bacteria</taxon>
        <taxon>Bacillati</taxon>
        <taxon>Bacillota</taxon>
        <taxon>Bacilli</taxon>
        <taxon>Bacillales</taxon>
        <taxon>Bacillaceae</taxon>
        <taxon>Lederbergia</taxon>
    </lineage>
</organism>
<feature type="transmembrane region" description="Helical" evidence="9">
    <location>
        <begin position="58"/>
        <end position="75"/>
    </location>
</feature>
<feature type="transmembrane region" description="Helical" evidence="9">
    <location>
        <begin position="84"/>
        <end position="102"/>
    </location>
</feature>
<evidence type="ECO:0000256" key="2">
    <source>
        <dbReference type="ARBA" id="ARBA00022475"/>
    </source>
</evidence>
<dbReference type="PRINTS" id="PR00781">
    <property type="entry name" value="LIPOSIGPTASE"/>
</dbReference>
<keyword evidence="5 9" id="KW-0064">Aspartyl protease</keyword>
<keyword evidence="4 9" id="KW-0812">Transmembrane</keyword>
<evidence type="ECO:0000256" key="8">
    <source>
        <dbReference type="ARBA" id="ARBA00023136"/>
    </source>
</evidence>
<comment type="similarity">
    <text evidence="1 9 11">Belongs to the peptidase A8 family.</text>
</comment>
<dbReference type="EMBL" id="JAGYPN010000001">
    <property type="protein sequence ID" value="MBS4221561.1"/>
    <property type="molecule type" value="Genomic_DNA"/>
</dbReference>
<keyword evidence="6 9" id="KW-0378">Hydrolase</keyword>
<comment type="subcellular location">
    <subcellularLocation>
        <location evidence="9">Cell membrane</location>
        <topology evidence="9">Multi-pass membrane protein</topology>
    </subcellularLocation>
</comment>
<evidence type="ECO:0000256" key="4">
    <source>
        <dbReference type="ARBA" id="ARBA00022692"/>
    </source>
</evidence>
<comment type="catalytic activity">
    <reaction evidence="9 10">
        <text>Release of signal peptides from bacterial membrane prolipoproteins. Hydrolyzes -Xaa-Yaa-Zaa-|-(S,diacylglyceryl)Cys-, in which Xaa is hydrophobic (preferably Leu), and Yaa (Ala or Ser) and Zaa (Gly or Ala) have small, neutral side chains.</text>
        <dbReference type="EC" id="3.4.23.36"/>
    </reaction>
</comment>
<evidence type="ECO:0000256" key="9">
    <source>
        <dbReference type="HAMAP-Rule" id="MF_00161"/>
    </source>
</evidence>
<dbReference type="PANTHER" id="PTHR33695">
    <property type="entry name" value="LIPOPROTEIN SIGNAL PEPTIDASE"/>
    <property type="match status" value="1"/>
</dbReference>
<dbReference type="PANTHER" id="PTHR33695:SF1">
    <property type="entry name" value="LIPOPROTEIN SIGNAL PEPTIDASE"/>
    <property type="match status" value="1"/>
</dbReference>
<dbReference type="GO" id="GO:0006508">
    <property type="term" value="P:proteolysis"/>
    <property type="evidence" value="ECO:0007669"/>
    <property type="project" value="UniProtKB-KW"/>
</dbReference>
<evidence type="ECO:0000256" key="6">
    <source>
        <dbReference type="ARBA" id="ARBA00022801"/>
    </source>
</evidence>
<comment type="pathway">
    <text evidence="9">Protein modification; lipoprotein biosynthesis (signal peptide cleavage).</text>
</comment>
<keyword evidence="7 9" id="KW-1133">Transmembrane helix</keyword>
<proteinExistence type="inferred from homology"/>
<dbReference type="EC" id="3.4.23.36" evidence="9"/>
<sequence>MRYYIIALFVIGLDQFTKWLIVRNMELGESIKVIDDIFYITSHRNKGAAWGILEGQMWLFYIITIIVAAGIVYYMEKHAKGKPLFQISLSFILGGAIGNFIDRLVRKEVVDFLDTYIFTYDFPIFNIADSALTIGVALMFIQMMKESREEKEKLNEQN</sequence>
<keyword evidence="3 9" id="KW-0645">Protease</keyword>
<dbReference type="InterPro" id="IPR001872">
    <property type="entry name" value="Peptidase_A8"/>
</dbReference>
<dbReference type="NCBIfam" id="TIGR00077">
    <property type="entry name" value="lspA"/>
    <property type="match status" value="1"/>
</dbReference>
<comment type="function">
    <text evidence="9 10">This protein specifically catalyzes the removal of signal peptides from prolipoproteins.</text>
</comment>
<feature type="active site" evidence="9">
    <location>
        <position position="111"/>
    </location>
</feature>
<keyword evidence="2 9" id="KW-1003">Cell membrane</keyword>
<dbReference type="AlphaFoldDB" id="A0A942UMC3"/>
<evidence type="ECO:0000256" key="7">
    <source>
        <dbReference type="ARBA" id="ARBA00022989"/>
    </source>
</evidence>
<gene>
    <name evidence="9 12" type="primary">lspA</name>
    <name evidence="12" type="ORF">KHA91_02165</name>
</gene>
<comment type="caution">
    <text evidence="12">The sequence shown here is derived from an EMBL/GenBank/DDBJ whole genome shotgun (WGS) entry which is preliminary data.</text>
</comment>
<feature type="active site" evidence="9">
    <location>
        <position position="129"/>
    </location>
</feature>
<keyword evidence="13" id="KW-1185">Reference proteome</keyword>
<keyword evidence="8 9" id="KW-0472">Membrane</keyword>
<evidence type="ECO:0000256" key="10">
    <source>
        <dbReference type="RuleBase" id="RU000594"/>
    </source>
</evidence>
<dbReference type="GO" id="GO:0004190">
    <property type="term" value="F:aspartic-type endopeptidase activity"/>
    <property type="evidence" value="ECO:0007669"/>
    <property type="project" value="UniProtKB-UniRule"/>
</dbReference>
<evidence type="ECO:0000256" key="3">
    <source>
        <dbReference type="ARBA" id="ARBA00022670"/>
    </source>
</evidence>